<name>A0A0F9NKV4_9ZZZZ</name>
<dbReference type="EMBL" id="LAZR01003267">
    <property type="protein sequence ID" value="KKN20160.1"/>
    <property type="molecule type" value="Genomic_DNA"/>
</dbReference>
<evidence type="ECO:0000256" key="2">
    <source>
        <dbReference type="ARBA" id="ARBA00004173"/>
    </source>
</evidence>
<gene>
    <name evidence="11" type="ORF">LCGC14_0938370</name>
</gene>
<evidence type="ECO:0000313" key="11">
    <source>
        <dbReference type="EMBL" id="KKN20160.1"/>
    </source>
</evidence>
<dbReference type="Gene3D" id="3.90.1150.10">
    <property type="entry name" value="Aspartate Aminotransferase, domain 1"/>
    <property type="match status" value="1"/>
</dbReference>
<evidence type="ECO:0000256" key="7">
    <source>
        <dbReference type="ARBA" id="ARBA00022679"/>
    </source>
</evidence>
<dbReference type="GO" id="GO:0008453">
    <property type="term" value="F:alanine-glyoxylate transaminase activity"/>
    <property type="evidence" value="ECO:0007669"/>
    <property type="project" value="UniProtKB-EC"/>
</dbReference>
<evidence type="ECO:0000256" key="6">
    <source>
        <dbReference type="ARBA" id="ARBA00022576"/>
    </source>
</evidence>
<sequence>MTNPKEIIEKANKYLITSFLPKIQPIVVENAKGAKIFDVHGKEFIDFFAGYSIVNTGHCQEQIVEAAINQIRKLIHAGTYLYYVQPAIYLAEKLAEITDPRLIKTFFGNTGAEAVETALKLARKFTKKYEFISLMGSFHGRTFGALSITGQSIKKKYDLGPFMTGIAYAHPPYCYRCHFEKEFPSCDYLCARSLENTIDYETGKGVAAFIAEPVMGEGGIIVPPPDYFRIVKKILDDYGILFIADEVQTGFGRTGKMFAIEDYKVIPDFITMAKGIAAGFPLSACITRSDIGVSFEPGDHFSSFGGNPVSSAAALANIKFLQDEKLSEKANEDGEYILTRINELKEKYPIIGDIRGKGLMIGIELVKDQKKKTPAKEETTKIRDYCRENGLLIGSGGVKGCVLRLQPPLVISKEEIDSALEILENAMKKIS</sequence>
<dbReference type="PANTHER" id="PTHR45688:SF3">
    <property type="entry name" value="ALANINE--GLYOXYLATE AMINOTRANSFERASE 2, MITOCHONDRIAL"/>
    <property type="match status" value="1"/>
</dbReference>
<dbReference type="InterPro" id="IPR049704">
    <property type="entry name" value="Aminotrans_3_PPA_site"/>
</dbReference>
<dbReference type="PIRSF" id="PIRSF000521">
    <property type="entry name" value="Transaminase_4ab_Lys_Orn"/>
    <property type="match status" value="1"/>
</dbReference>
<comment type="similarity">
    <text evidence="3">Belongs to the class-III pyridoxal-phosphate-dependent aminotransferase family.</text>
</comment>
<dbReference type="FunFam" id="3.40.640.10:FF:000004">
    <property type="entry name" value="Acetylornithine aminotransferase"/>
    <property type="match status" value="1"/>
</dbReference>
<keyword evidence="7" id="KW-0808">Transferase</keyword>
<dbReference type="AlphaFoldDB" id="A0A0F9NKV4"/>
<keyword evidence="6" id="KW-0032">Aminotransferase</keyword>
<evidence type="ECO:0000256" key="4">
    <source>
        <dbReference type="ARBA" id="ARBA00011881"/>
    </source>
</evidence>
<evidence type="ECO:0000256" key="8">
    <source>
        <dbReference type="ARBA" id="ARBA00022898"/>
    </source>
</evidence>
<dbReference type="InterPro" id="IPR005814">
    <property type="entry name" value="Aminotrans_3"/>
</dbReference>
<dbReference type="InterPro" id="IPR015421">
    <property type="entry name" value="PyrdxlP-dep_Trfase_major"/>
</dbReference>
<comment type="subunit">
    <text evidence="4">Homotetramer.</text>
</comment>
<accession>A0A0F9NKV4</accession>
<dbReference type="InterPro" id="IPR015422">
    <property type="entry name" value="PyrdxlP-dep_Trfase_small"/>
</dbReference>
<keyword evidence="8" id="KW-0663">Pyridoxal phosphate</keyword>
<dbReference type="Pfam" id="PF00202">
    <property type="entry name" value="Aminotran_3"/>
    <property type="match status" value="1"/>
</dbReference>
<evidence type="ECO:0000256" key="1">
    <source>
        <dbReference type="ARBA" id="ARBA00001933"/>
    </source>
</evidence>
<evidence type="ECO:0000256" key="9">
    <source>
        <dbReference type="ARBA" id="ARBA00022946"/>
    </source>
</evidence>
<comment type="subcellular location">
    <subcellularLocation>
        <location evidence="2">Mitochondrion</location>
    </subcellularLocation>
</comment>
<evidence type="ECO:0000256" key="3">
    <source>
        <dbReference type="ARBA" id="ARBA00008954"/>
    </source>
</evidence>
<keyword evidence="10" id="KW-0496">Mitochondrion</keyword>
<comment type="cofactor">
    <cofactor evidence="1">
        <name>pyridoxal 5'-phosphate</name>
        <dbReference type="ChEBI" id="CHEBI:597326"/>
    </cofactor>
</comment>
<dbReference type="CDD" id="cd00610">
    <property type="entry name" value="OAT_like"/>
    <property type="match status" value="1"/>
</dbReference>
<dbReference type="Gene3D" id="3.40.640.10">
    <property type="entry name" value="Type I PLP-dependent aspartate aminotransferase-like (Major domain)"/>
    <property type="match status" value="1"/>
</dbReference>
<reference evidence="11" key="1">
    <citation type="journal article" date="2015" name="Nature">
        <title>Complex archaea that bridge the gap between prokaryotes and eukaryotes.</title>
        <authorList>
            <person name="Spang A."/>
            <person name="Saw J.H."/>
            <person name="Jorgensen S.L."/>
            <person name="Zaremba-Niedzwiedzka K."/>
            <person name="Martijn J."/>
            <person name="Lind A.E."/>
            <person name="van Eijk R."/>
            <person name="Schleper C."/>
            <person name="Guy L."/>
            <person name="Ettema T.J."/>
        </authorList>
    </citation>
    <scope>NUCLEOTIDE SEQUENCE</scope>
</reference>
<dbReference type="GO" id="GO:0005739">
    <property type="term" value="C:mitochondrion"/>
    <property type="evidence" value="ECO:0007669"/>
    <property type="project" value="UniProtKB-SubCell"/>
</dbReference>
<dbReference type="GO" id="GO:0030170">
    <property type="term" value="F:pyridoxal phosphate binding"/>
    <property type="evidence" value="ECO:0007669"/>
    <property type="project" value="InterPro"/>
</dbReference>
<proteinExistence type="inferred from homology"/>
<evidence type="ECO:0000256" key="10">
    <source>
        <dbReference type="ARBA" id="ARBA00023128"/>
    </source>
</evidence>
<dbReference type="InterPro" id="IPR015424">
    <property type="entry name" value="PyrdxlP-dep_Trfase"/>
</dbReference>
<dbReference type="EC" id="2.6.1.44" evidence="5"/>
<keyword evidence="9" id="KW-0809">Transit peptide</keyword>
<organism evidence="11">
    <name type="scientific">marine sediment metagenome</name>
    <dbReference type="NCBI Taxonomy" id="412755"/>
    <lineage>
        <taxon>unclassified sequences</taxon>
        <taxon>metagenomes</taxon>
        <taxon>ecological metagenomes</taxon>
    </lineage>
</organism>
<comment type="caution">
    <text evidence="11">The sequence shown here is derived from an EMBL/GenBank/DDBJ whole genome shotgun (WGS) entry which is preliminary data.</text>
</comment>
<evidence type="ECO:0000256" key="5">
    <source>
        <dbReference type="ARBA" id="ARBA00013049"/>
    </source>
</evidence>
<protein>
    <recommendedName>
        <fullName evidence="5">alanine--glyoxylate transaminase</fullName>
        <ecNumber evidence="5">2.6.1.44</ecNumber>
    </recommendedName>
</protein>
<dbReference type="SUPFAM" id="SSF53383">
    <property type="entry name" value="PLP-dependent transferases"/>
    <property type="match status" value="1"/>
</dbReference>
<dbReference type="PROSITE" id="PS00600">
    <property type="entry name" value="AA_TRANSFER_CLASS_3"/>
    <property type="match status" value="1"/>
</dbReference>
<dbReference type="PANTHER" id="PTHR45688">
    <property type="match status" value="1"/>
</dbReference>